<evidence type="ECO:0000313" key="2">
    <source>
        <dbReference type="Proteomes" id="UP001143856"/>
    </source>
</evidence>
<accession>A0ACC1NPC7</accession>
<comment type="caution">
    <text evidence="1">The sequence shown here is derived from an EMBL/GenBank/DDBJ whole genome shotgun (WGS) entry which is preliminary data.</text>
</comment>
<reference evidence="1" key="1">
    <citation type="submission" date="2022-10" db="EMBL/GenBank/DDBJ databases">
        <title>Genome Sequence of Xylaria curta.</title>
        <authorList>
            <person name="Buettner E."/>
        </authorList>
    </citation>
    <scope>NUCLEOTIDE SEQUENCE</scope>
    <source>
        <strain evidence="1">Babe10</strain>
    </source>
</reference>
<sequence length="705" mass="79308">MVTLRSRRFLQCFYCGQRSSIRFDAQKSFHCSNCDATNWLDQNGDITEPPAATESPERNNVQYAIPRPSTFRSPSPLEPAVESPAGDSVFCATCLRNQHMLSSSLAQFEWPEDCTGAEHSARERKYWSLKKTLEKRYPQVCAECLPKVNERLNQASYTAQTDHLRRMIDRTRSQRTDVKRRGILDVIDFLGRLIWHAGFALQAAWHITVVSLLFTELYASIADGHWMSAALGVFRRMNTLMFPYSDRLMQWAISLGMCSFLWNPRFKQSIRGFTAHLLGFRQWYTYQLLVLLVRFVALSISQYSKAQGLPATTQLSAQFVIPLFMIYLYLTAKKSIHTDTSPLFRQQAELMPGLQVQSDSRSPTKDPDDLGNILDEILHPPSAQQDQAVGASPRQSTSLTTPPAAQTYGKRIVKETLQFPEEQPSITHYDEEMDWSPSASQHRAFSSYNPYRVKNINPRFSDAPTEPKSGPIWYKVPPAPTNPAQRLRNPPMRPIIRESPKEKKENFFQSTGRQLIQFGSGPQQSSAELSMAPPKFYAPEPKDDPRDGLSSMFASSFSISPSPEERRNFRSGGTLNFQGSEVIPNRIMTRTAELIALLAALCGWIFALRSDELYGRTAALASVIVCLIVSIRLAADLAVDHKIRGDARPLALTRSLANIALVQVIVIILFVCNLWSGGASWVSSGVYGNTLFGGVIIHHMLHIFA</sequence>
<proteinExistence type="predicted"/>
<protein>
    <submittedName>
        <fullName evidence="1">Uncharacterized protein</fullName>
    </submittedName>
</protein>
<organism evidence="1 2">
    <name type="scientific">Xylaria curta</name>
    <dbReference type="NCBI Taxonomy" id="42375"/>
    <lineage>
        <taxon>Eukaryota</taxon>
        <taxon>Fungi</taxon>
        <taxon>Dikarya</taxon>
        <taxon>Ascomycota</taxon>
        <taxon>Pezizomycotina</taxon>
        <taxon>Sordariomycetes</taxon>
        <taxon>Xylariomycetidae</taxon>
        <taxon>Xylariales</taxon>
        <taxon>Xylariaceae</taxon>
        <taxon>Xylaria</taxon>
    </lineage>
</organism>
<evidence type="ECO:0000313" key="1">
    <source>
        <dbReference type="EMBL" id="KAJ2980953.1"/>
    </source>
</evidence>
<keyword evidence="2" id="KW-1185">Reference proteome</keyword>
<name>A0ACC1NPC7_9PEZI</name>
<dbReference type="EMBL" id="JAPDGR010001621">
    <property type="protein sequence ID" value="KAJ2980953.1"/>
    <property type="molecule type" value="Genomic_DNA"/>
</dbReference>
<dbReference type="Proteomes" id="UP001143856">
    <property type="component" value="Unassembled WGS sequence"/>
</dbReference>
<gene>
    <name evidence="1" type="ORF">NUW58_g6805</name>
</gene>